<evidence type="ECO:0000313" key="2">
    <source>
        <dbReference type="Proteomes" id="UP000660708"/>
    </source>
</evidence>
<proteinExistence type="predicted"/>
<dbReference type="Proteomes" id="UP000660708">
    <property type="component" value="Unassembled WGS sequence"/>
</dbReference>
<name>A0A8I0T642_9GAMM</name>
<dbReference type="AlphaFoldDB" id="A0A8I0T642"/>
<protein>
    <submittedName>
        <fullName evidence="1">Uncharacterized protein</fullName>
    </submittedName>
</protein>
<organism evidence="1 2">
    <name type="scientific">Pseudoalteromonas peptidolytica F12-50-A1</name>
    <dbReference type="NCBI Taxonomy" id="1315280"/>
    <lineage>
        <taxon>Bacteria</taxon>
        <taxon>Pseudomonadati</taxon>
        <taxon>Pseudomonadota</taxon>
        <taxon>Gammaproteobacteria</taxon>
        <taxon>Alteromonadales</taxon>
        <taxon>Pseudoalteromonadaceae</taxon>
        <taxon>Pseudoalteromonas</taxon>
    </lineage>
</organism>
<dbReference type="EMBL" id="AQHF01000028">
    <property type="protein sequence ID" value="MBE0347913.1"/>
    <property type="molecule type" value="Genomic_DNA"/>
</dbReference>
<reference evidence="1 2" key="1">
    <citation type="submission" date="2015-06" db="EMBL/GenBank/DDBJ databases">
        <title>Genome sequence of Pseudoalteromonas peptidolytica.</title>
        <authorList>
            <person name="Xie B.-B."/>
            <person name="Rong J.-C."/>
            <person name="Qin Q.-L."/>
            <person name="Zhang Y.-Z."/>
        </authorList>
    </citation>
    <scope>NUCLEOTIDE SEQUENCE [LARGE SCALE GENOMIC DNA]</scope>
    <source>
        <strain evidence="1 2">F12-50-A1</strain>
    </source>
</reference>
<accession>A0A8I0T642</accession>
<sequence length="39" mass="4427">MVGSSLSRLMLYNKLQESFQSSFILVLNAKHYKAGSYNT</sequence>
<keyword evidence="2" id="KW-1185">Reference proteome</keyword>
<evidence type="ECO:0000313" key="1">
    <source>
        <dbReference type="EMBL" id="MBE0347913.1"/>
    </source>
</evidence>
<comment type="caution">
    <text evidence="1">The sequence shown here is derived from an EMBL/GenBank/DDBJ whole genome shotgun (WGS) entry which is preliminary data.</text>
</comment>
<gene>
    <name evidence="1" type="ORF">PPEP_a4293</name>
</gene>